<evidence type="ECO:0000313" key="2">
    <source>
        <dbReference type="EMBL" id="ESL09486.1"/>
    </source>
</evidence>
<dbReference type="Proteomes" id="UP000031737">
    <property type="component" value="Unassembled WGS sequence"/>
</dbReference>
<name>A0A061J5T7_TRYRA</name>
<reference evidence="2 3" key="1">
    <citation type="submission" date="2013-07" db="EMBL/GenBank/DDBJ databases">
        <authorList>
            <person name="Stoco P.H."/>
            <person name="Wagner G."/>
            <person name="Gerber A."/>
            <person name="Zaha A."/>
            <person name="Thompson C."/>
            <person name="Bartholomeu D.C."/>
            <person name="Luckemeyer D.D."/>
            <person name="Bahia D."/>
            <person name="Loreto E."/>
            <person name="Prestes E.B."/>
            <person name="Lima F.M."/>
            <person name="Rodrigues-Luiz G."/>
            <person name="Vallejo G.A."/>
            <person name="Filho J.F."/>
            <person name="Monteiro K.M."/>
            <person name="Tyler K.M."/>
            <person name="de Almeida L.G."/>
            <person name="Ortiz M.F."/>
            <person name="Siervo M.A."/>
            <person name="de Moraes M.H."/>
            <person name="Cunha O.L."/>
            <person name="Mendonca-Neto R."/>
            <person name="Silva R."/>
            <person name="Teixeira S.M."/>
            <person name="Murta S.M."/>
            <person name="Sincero T.C."/>
            <person name="Mendes T.A."/>
            <person name="Urmenyi T.P."/>
            <person name="Silva V.G."/>
            <person name="da Rocha W.D."/>
            <person name="Andersson B."/>
            <person name="Romanha A.J."/>
            <person name="Steindel M."/>
            <person name="de Vasconcelos A.T."/>
            <person name="Grisard E.C."/>
        </authorList>
    </citation>
    <scope>NUCLEOTIDE SEQUENCE [LARGE SCALE GENOMIC DNA]</scope>
    <source>
        <strain evidence="2 3">SC58</strain>
    </source>
</reference>
<dbReference type="OrthoDB" id="241827at2759"/>
<feature type="region of interest" description="Disordered" evidence="1">
    <location>
        <begin position="1"/>
        <end position="22"/>
    </location>
</feature>
<evidence type="ECO:0000313" key="3">
    <source>
        <dbReference type="Proteomes" id="UP000031737"/>
    </source>
</evidence>
<organism evidence="2 3">
    <name type="scientific">Trypanosoma rangeli SC58</name>
    <dbReference type="NCBI Taxonomy" id="429131"/>
    <lineage>
        <taxon>Eukaryota</taxon>
        <taxon>Discoba</taxon>
        <taxon>Euglenozoa</taxon>
        <taxon>Kinetoplastea</taxon>
        <taxon>Metakinetoplastina</taxon>
        <taxon>Trypanosomatida</taxon>
        <taxon>Trypanosomatidae</taxon>
        <taxon>Trypanosoma</taxon>
        <taxon>Herpetosoma</taxon>
    </lineage>
</organism>
<sequence length="164" mass="18572">MTSSSPLECTSGDSEIGRTPPSVCTRPDGVISSFLATVRADRFHWEQTRLLPSYYNDVLIDTVATCRLRLAFLEAKVEYLRRRINDTPLLGVPPSPMNREQEVRCALRKNTEATIERLADVALNCWVEEDVHSEVSAFCEEVFRDADKAILRSLVEEIVLEVRS</sequence>
<comment type="caution">
    <text evidence="2">The sequence shown here is derived from an EMBL/GenBank/DDBJ whole genome shotgun (WGS) entry which is preliminary data.</text>
</comment>
<evidence type="ECO:0008006" key="4">
    <source>
        <dbReference type="Google" id="ProtNLM"/>
    </source>
</evidence>
<dbReference type="VEuPathDB" id="TriTrypDB:TRSC58_02791"/>
<keyword evidence="3" id="KW-1185">Reference proteome</keyword>
<dbReference type="EMBL" id="AUPL01002791">
    <property type="protein sequence ID" value="ESL09486.1"/>
    <property type="molecule type" value="Genomic_DNA"/>
</dbReference>
<accession>A0A061J5T7</accession>
<feature type="compositionally biased region" description="Polar residues" evidence="1">
    <location>
        <begin position="1"/>
        <end position="13"/>
    </location>
</feature>
<proteinExistence type="predicted"/>
<dbReference type="AlphaFoldDB" id="A0A061J5T7"/>
<protein>
    <recommendedName>
        <fullName evidence="4">DUF4378 domain-containing protein</fullName>
    </recommendedName>
</protein>
<evidence type="ECO:0000256" key="1">
    <source>
        <dbReference type="SAM" id="MobiDB-lite"/>
    </source>
</evidence>
<gene>
    <name evidence="2" type="ORF">TRSC58_02791</name>
</gene>